<dbReference type="AlphaFoldDB" id="A0A8J9VFP8"/>
<protein>
    <submittedName>
        <fullName evidence="1">Hypp5684 protein</fullName>
    </submittedName>
</protein>
<proteinExistence type="predicted"/>
<evidence type="ECO:0000313" key="1">
    <source>
        <dbReference type="EMBL" id="CAH1239002.1"/>
    </source>
</evidence>
<name>A0A8J9VFP8_BRALA</name>
<accession>A0A8J9VFP8</accession>
<dbReference type="Proteomes" id="UP000838412">
    <property type="component" value="Chromosome 10"/>
</dbReference>
<keyword evidence="2" id="KW-1185">Reference proteome</keyword>
<reference evidence="1" key="1">
    <citation type="submission" date="2022-01" db="EMBL/GenBank/DDBJ databases">
        <authorList>
            <person name="Braso-Vives M."/>
        </authorList>
    </citation>
    <scope>NUCLEOTIDE SEQUENCE</scope>
</reference>
<sequence>MGYDSEYILTVVGSFVFHLAISELLSEPLLRKMAPAFLTLPANKQVVLRNSVMSTFHAAITGGYGLYCHSLDGFTAEDLWYEAPTSAGLGVVYALKRRFGNPTE</sequence>
<gene>
    <name evidence="1" type="primary">Hypp5684</name>
    <name evidence="1" type="ORF">BLAG_LOCUS3395</name>
</gene>
<dbReference type="EMBL" id="OV696695">
    <property type="protein sequence ID" value="CAH1239002.1"/>
    <property type="molecule type" value="Genomic_DNA"/>
</dbReference>
<organism evidence="1 2">
    <name type="scientific">Branchiostoma lanceolatum</name>
    <name type="common">Common lancelet</name>
    <name type="synonym">Amphioxus lanceolatum</name>
    <dbReference type="NCBI Taxonomy" id="7740"/>
    <lineage>
        <taxon>Eukaryota</taxon>
        <taxon>Metazoa</taxon>
        <taxon>Chordata</taxon>
        <taxon>Cephalochordata</taxon>
        <taxon>Leptocardii</taxon>
        <taxon>Amphioxiformes</taxon>
        <taxon>Branchiostomatidae</taxon>
        <taxon>Branchiostoma</taxon>
    </lineage>
</organism>
<evidence type="ECO:0000313" key="2">
    <source>
        <dbReference type="Proteomes" id="UP000838412"/>
    </source>
</evidence>